<dbReference type="RefSeq" id="WP_167148129.1">
    <property type="nucleotide sequence ID" value="NZ_JAAMOX010000001.1"/>
</dbReference>
<dbReference type="AlphaFoldDB" id="A0A7X5TTS5"/>
<evidence type="ECO:0000313" key="2">
    <source>
        <dbReference type="Proteomes" id="UP000541033"/>
    </source>
</evidence>
<keyword evidence="2" id="KW-1185">Reference proteome</keyword>
<evidence type="ECO:0000313" key="1">
    <source>
        <dbReference type="EMBL" id="NIH52927.1"/>
    </source>
</evidence>
<accession>A0A7X5TTS5</accession>
<comment type="caution">
    <text evidence="1">The sequence shown here is derived from an EMBL/GenBank/DDBJ whole genome shotgun (WGS) entry which is preliminary data.</text>
</comment>
<protein>
    <submittedName>
        <fullName evidence="1">Uncharacterized protein</fullName>
    </submittedName>
</protein>
<sequence>MTQASGNKAPAELLDATEISSIRDTVARAVLDSSSTLRAELEASDEAYLKLVAASKIAADEAANILQESITGARSAGHSWDTIGAILGISRQGAQQRFNSPSATSSSVKTNVAPGRKILSPLTAFNEMAALEREGKLGWHSVDYGTLYHLVEASPMQWEHKRLPWTPGQSARKRMEADGWVQIREEGFPWAYFKRQLDLPALSG</sequence>
<proteinExistence type="predicted"/>
<reference evidence="1 2" key="1">
    <citation type="submission" date="2020-02" db="EMBL/GenBank/DDBJ databases">
        <title>Sequencing the genomes of 1000 actinobacteria strains.</title>
        <authorList>
            <person name="Klenk H.-P."/>
        </authorList>
    </citation>
    <scope>NUCLEOTIDE SEQUENCE [LARGE SCALE GENOMIC DNA]</scope>
    <source>
        <strain evidence="1 2">DSM 27960</strain>
    </source>
</reference>
<organism evidence="1 2">
    <name type="scientific">Lysinibacter cavernae</name>
    <dbReference type="NCBI Taxonomy" id="1640652"/>
    <lineage>
        <taxon>Bacteria</taxon>
        <taxon>Bacillati</taxon>
        <taxon>Actinomycetota</taxon>
        <taxon>Actinomycetes</taxon>
        <taxon>Micrococcales</taxon>
        <taxon>Microbacteriaceae</taxon>
        <taxon>Lysinibacter</taxon>
    </lineage>
</organism>
<name>A0A7X5TTS5_9MICO</name>
<dbReference type="Proteomes" id="UP000541033">
    <property type="component" value="Unassembled WGS sequence"/>
</dbReference>
<gene>
    <name evidence="1" type="ORF">FHX76_000795</name>
</gene>
<dbReference type="EMBL" id="JAAMOX010000001">
    <property type="protein sequence ID" value="NIH52927.1"/>
    <property type="molecule type" value="Genomic_DNA"/>
</dbReference>